<dbReference type="OrthoDB" id="9810445at2"/>
<accession>A0A328AVP8</accession>
<evidence type="ECO:0000256" key="5">
    <source>
        <dbReference type="ARBA" id="ARBA00023049"/>
    </source>
</evidence>
<comment type="cofactor">
    <cofactor evidence="6">
        <name>Zn(2+)</name>
        <dbReference type="ChEBI" id="CHEBI:29105"/>
    </cofactor>
    <text evidence="6">Binds 1 zinc ion per subunit.</text>
</comment>
<keyword evidence="1 6" id="KW-0645">Protease</keyword>
<keyword evidence="10" id="KW-1185">Reference proteome</keyword>
<feature type="domain" description="Peptidase M48" evidence="8">
    <location>
        <begin position="67"/>
        <end position="252"/>
    </location>
</feature>
<evidence type="ECO:0000313" key="9">
    <source>
        <dbReference type="EMBL" id="RAK57776.1"/>
    </source>
</evidence>
<evidence type="ECO:0000256" key="4">
    <source>
        <dbReference type="ARBA" id="ARBA00022833"/>
    </source>
</evidence>
<dbReference type="AlphaFoldDB" id="A0A328AVP8"/>
<comment type="similarity">
    <text evidence="6">Belongs to the peptidase M48 family.</text>
</comment>
<dbReference type="InterPro" id="IPR001915">
    <property type="entry name" value="Peptidase_M48"/>
</dbReference>
<evidence type="ECO:0000256" key="2">
    <source>
        <dbReference type="ARBA" id="ARBA00022723"/>
    </source>
</evidence>
<dbReference type="GO" id="GO:0046872">
    <property type="term" value="F:metal ion binding"/>
    <property type="evidence" value="ECO:0007669"/>
    <property type="project" value="UniProtKB-KW"/>
</dbReference>
<dbReference type="Gene3D" id="3.30.2010.10">
    <property type="entry name" value="Metalloproteases ('zincins'), catalytic domain"/>
    <property type="match status" value="1"/>
</dbReference>
<name>A0A328AVP8_9CAUL</name>
<evidence type="ECO:0000313" key="10">
    <source>
        <dbReference type="Proteomes" id="UP000249725"/>
    </source>
</evidence>
<keyword evidence="5 6" id="KW-0482">Metalloprotease</keyword>
<keyword evidence="2" id="KW-0479">Metal-binding</keyword>
<dbReference type="PANTHER" id="PTHR22726:SF24">
    <property type="entry name" value="M48 FAMILY METALLOPEPTIDASE"/>
    <property type="match status" value="1"/>
</dbReference>
<comment type="caution">
    <text evidence="9">The sequence shown here is derived from an EMBL/GenBank/DDBJ whole genome shotgun (WGS) entry which is preliminary data.</text>
</comment>
<evidence type="ECO:0000256" key="3">
    <source>
        <dbReference type="ARBA" id="ARBA00022801"/>
    </source>
</evidence>
<feature type="region of interest" description="Disordered" evidence="7">
    <location>
        <begin position="229"/>
        <end position="248"/>
    </location>
</feature>
<dbReference type="EMBL" id="QFYR01000001">
    <property type="protein sequence ID" value="RAK57776.1"/>
    <property type="molecule type" value="Genomic_DNA"/>
</dbReference>
<dbReference type="PROSITE" id="PS51257">
    <property type="entry name" value="PROKAR_LIPOPROTEIN"/>
    <property type="match status" value="1"/>
</dbReference>
<proteinExistence type="inferred from homology"/>
<reference evidence="10" key="1">
    <citation type="submission" date="2018-05" db="EMBL/GenBank/DDBJ databases">
        <authorList>
            <person name="Li X."/>
        </authorList>
    </citation>
    <scope>NUCLEOTIDE SEQUENCE [LARGE SCALE GENOMIC DNA]</scope>
    <source>
        <strain evidence="10">YIM 73061</strain>
    </source>
</reference>
<dbReference type="RefSeq" id="WP_111514227.1">
    <property type="nucleotide sequence ID" value="NZ_QFYR01000001.1"/>
</dbReference>
<dbReference type="Pfam" id="PF01435">
    <property type="entry name" value="Peptidase_M48"/>
    <property type="match status" value="1"/>
</dbReference>
<gene>
    <name evidence="9" type="ORF">DJ018_07605</name>
</gene>
<dbReference type="InterPro" id="IPR051156">
    <property type="entry name" value="Mito/Outer_Membr_Metalloprot"/>
</dbReference>
<dbReference type="Proteomes" id="UP000249725">
    <property type="component" value="Unassembled WGS sequence"/>
</dbReference>
<keyword evidence="4 6" id="KW-0862">Zinc</keyword>
<protein>
    <submittedName>
        <fullName evidence="9">M48 family peptidase</fullName>
    </submittedName>
</protein>
<dbReference type="GO" id="GO:0016020">
    <property type="term" value="C:membrane"/>
    <property type="evidence" value="ECO:0007669"/>
    <property type="project" value="TreeGrafter"/>
</dbReference>
<evidence type="ECO:0000256" key="7">
    <source>
        <dbReference type="SAM" id="MobiDB-lite"/>
    </source>
</evidence>
<evidence type="ECO:0000256" key="1">
    <source>
        <dbReference type="ARBA" id="ARBA00022670"/>
    </source>
</evidence>
<dbReference type="GO" id="GO:0051603">
    <property type="term" value="P:proteolysis involved in protein catabolic process"/>
    <property type="evidence" value="ECO:0007669"/>
    <property type="project" value="TreeGrafter"/>
</dbReference>
<sequence>MRILTSDPLRRVLLGALAALTLAGCSDNAMTGRRQLAFVSDEQLAQMADQPWAELRAQTPVLRDPAARARVVRVMEPIIQATGRTDLAWDVVVFDSPEVNAFVLPNGKVGVFRGLLELVGSDDELAAVLGHEAAHILARHPAERVSHQLATQAGVTLAQLVFGGENGENAEMVAGVLGLGATYGVLLPYSRSHELEADRLGVELMRKAGFEPQAAVRFWERMIARQARQGAPPEALSTHPGDERRLSELRKAVAA</sequence>
<evidence type="ECO:0000259" key="8">
    <source>
        <dbReference type="Pfam" id="PF01435"/>
    </source>
</evidence>
<dbReference type="CDD" id="cd07331">
    <property type="entry name" value="M48C_Oma1_like"/>
    <property type="match status" value="1"/>
</dbReference>
<evidence type="ECO:0000256" key="6">
    <source>
        <dbReference type="RuleBase" id="RU003983"/>
    </source>
</evidence>
<organism evidence="9 10">
    <name type="scientific">Phenylobacterium deserti</name>
    <dbReference type="NCBI Taxonomy" id="1914756"/>
    <lineage>
        <taxon>Bacteria</taxon>
        <taxon>Pseudomonadati</taxon>
        <taxon>Pseudomonadota</taxon>
        <taxon>Alphaproteobacteria</taxon>
        <taxon>Caulobacterales</taxon>
        <taxon>Caulobacteraceae</taxon>
        <taxon>Phenylobacterium</taxon>
    </lineage>
</organism>
<keyword evidence="3 6" id="KW-0378">Hydrolase</keyword>
<dbReference type="PANTHER" id="PTHR22726">
    <property type="entry name" value="METALLOENDOPEPTIDASE OMA1"/>
    <property type="match status" value="1"/>
</dbReference>
<dbReference type="GO" id="GO:0004222">
    <property type="term" value="F:metalloendopeptidase activity"/>
    <property type="evidence" value="ECO:0007669"/>
    <property type="project" value="InterPro"/>
</dbReference>